<accession>A0A6L3YK42</accession>
<reference evidence="1 2" key="1">
    <citation type="submission" date="2019-09" db="EMBL/GenBank/DDBJ databases">
        <title>Taxonomic organization of the family Brucellaceae based on a phylogenomic approach.</title>
        <authorList>
            <person name="Leclercq S."/>
            <person name="Cloeckaert A."/>
            <person name="Zygmunt M.S."/>
        </authorList>
    </citation>
    <scope>NUCLEOTIDE SEQUENCE [LARGE SCALE GENOMIC DNA]</scope>
    <source>
        <strain evidence="1 2">WS1830</strain>
    </source>
</reference>
<proteinExistence type="predicted"/>
<evidence type="ECO:0000313" key="2">
    <source>
        <dbReference type="Proteomes" id="UP000481643"/>
    </source>
</evidence>
<gene>
    <name evidence="1" type="ORF">F9L08_15490</name>
</gene>
<protein>
    <submittedName>
        <fullName evidence="1">Uncharacterized protein</fullName>
    </submittedName>
</protein>
<dbReference type="EMBL" id="WBVX01000016">
    <property type="protein sequence ID" value="KAB2683258.1"/>
    <property type="molecule type" value="Genomic_DNA"/>
</dbReference>
<evidence type="ECO:0000313" key="1">
    <source>
        <dbReference type="EMBL" id="KAB2683258.1"/>
    </source>
</evidence>
<organism evidence="1 2">
    <name type="scientific">Brucella tritici</name>
    <dbReference type="NCBI Taxonomy" id="94626"/>
    <lineage>
        <taxon>Bacteria</taxon>
        <taxon>Pseudomonadati</taxon>
        <taxon>Pseudomonadota</taxon>
        <taxon>Alphaproteobacteria</taxon>
        <taxon>Hyphomicrobiales</taxon>
        <taxon>Brucellaceae</taxon>
        <taxon>Brucella/Ochrobactrum group</taxon>
        <taxon>Brucella</taxon>
    </lineage>
</organism>
<comment type="caution">
    <text evidence="1">The sequence shown here is derived from an EMBL/GenBank/DDBJ whole genome shotgun (WGS) entry which is preliminary data.</text>
</comment>
<name>A0A6L3YK42_9HYPH</name>
<dbReference type="AlphaFoldDB" id="A0A6L3YK42"/>
<sequence>MNDPLYPRLRLRADANWRTVVRAAACQFDRGLRYDPAFRVARKRFYRSMLAEHRADRRELANAFRL</sequence>
<dbReference type="Proteomes" id="UP000481643">
    <property type="component" value="Unassembled WGS sequence"/>
</dbReference>
<dbReference type="RefSeq" id="WP_151652238.1">
    <property type="nucleotide sequence ID" value="NZ_WBVX01000016.1"/>
</dbReference>